<reference evidence="2" key="1">
    <citation type="submission" date="2021-01" db="EMBL/GenBank/DDBJ databases">
        <authorList>
            <person name="Corre E."/>
            <person name="Pelletier E."/>
            <person name="Niang G."/>
            <person name="Scheremetjew M."/>
            <person name="Finn R."/>
            <person name="Kale V."/>
            <person name="Holt S."/>
            <person name="Cochrane G."/>
            <person name="Meng A."/>
            <person name="Brown T."/>
            <person name="Cohen L."/>
        </authorList>
    </citation>
    <scope>NUCLEOTIDE SEQUENCE</scope>
    <source>
        <strain evidence="2">CCMP1756</strain>
    </source>
</reference>
<sequence length="169" mass="17949">MSQDAELGGCGCCPVARGKECCCPVCYNQACWAGNAAAGCGLWCVALVLCIVVMIIDKHWWLWVLSFFLLCPISIIWGVTGCSCLVCCRERNDRVAPAVEMQRYGGQPSVAYDGGPVMAKMAPAGPPLAPQPVVYQPAVVQQPLQGTVVTGTVVQASVVGSPEEKEEAW</sequence>
<evidence type="ECO:0000313" key="2">
    <source>
        <dbReference type="EMBL" id="CAE0705002.1"/>
    </source>
</evidence>
<organism evidence="2">
    <name type="scientific">Pelagomonas calceolata</name>
    <dbReference type="NCBI Taxonomy" id="35677"/>
    <lineage>
        <taxon>Eukaryota</taxon>
        <taxon>Sar</taxon>
        <taxon>Stramenopiles</taxon>
        <taxon>Ochrophyta</taxon>
        <taxon>Pelagophyceae</taxon>
        <taxon>Pelagomonadales</taxon>
        <taxon>Pelagomonadaceae</taxon>
        <taxon>Pelagomonas</taxon>
    </lineage>
</organism>
<keyword evidence="1" id="KW-0812">Transmembrane</keyword>
<keyword evidence="1" id="KW-0472">Membrane</keyword>
<name>A0A7S4ECX1_9STRA</name>
<feature type="transmembrane region" description="Helical" evidence="1">
    <location>
        <begin position="36"/>
        <end position="55"/>
    </location>
</feature>
<gene>
    <name evidence="2" type="ORF">PCAL00307_LOCUS20450</name>
</gene>
<proteinExistence type="predicted"/>
<evidence type="ECO:0000256" key="1">
    <source>
        <dbReference type="SAM" id="Phobius"/>
    </source>
</evidence>
<accession>A0A7S4ECX1</accession>
<protein>
    <recommendedName>
        <fullName evidence="3">Transmembrane protein</fullName>
    </recommendedName>
</protein>
<dbReference type="EMBL" id="HBIW01023722">
    <property type="protein sequence ID" value="CAE0705002.1"/>
    <property type="molecule type" value="Transcribed_RNA"/>
</dbReference>
<feature type="transmembrane region" description="Helical" evidence="1">
    <location>
        <begin position="60"/>
        <end position="79"/>
    </location>
</feature>
<dbReference type="AlphaFoldDB" id="A0A7S4ECX1"/>
<keyword evidence="1" id="KW-1133">Transmembrane helix</keyword>
<evidence type="ECO:0008006" key="3">
    <source>
        <dbReference type="Google" id="ProtNLM"/>
    </source>
</evidence>